<dbReference type="EMBL" id="JARKIF010000001">
    <property type="protein sequence ID" value="KAJ7651246.1"/>
    <property type="molecule type" value="Genomic_DNA"/>
</dbReference>
<feature type="signal peptide" evidence="1">
    <location>
        <begin position="1"/>
        <end position="23"/>
    </location>
</feature>
<reference evidence="2" key="1">
    <citation type="submission" date="2023-03" db="EMBL/GenBank/DDBJ databases">
        <title>Massive genome expansion in bonnet fungi (Mycena s.s.) driven by repeated elements and novel gene families across ecological guilds.</title>
        <authorList>
            <consortium name="Lawrence Berkeley National Laboratory"/>
            <person name="Harder C.B."/>
            <person name="Miyauchi S."/>
            <person name="Viragh M."/>
            <person name="Kuo A."/>
            <person name="Thoen E."/>
            <person name="Andreopoulos B."/>
            <person name="Lu D."/>
            <person name="Skrede I."/>
            <person name="Drula E."/>
            <person name="Henrissat B."/>
            <person name="Morin E."/>
            <person name="Kohler A."/>
            <person name="Barry K."/>
            <person name="LaButti K."/>
            <person name="Morin E."/>
            <person name="Salamov A."/>
            <person name="Lipzen A."/>
            <person name="Mereny Z."/>
            <person name="Hegedus B."/>
            <person name="Baldrian P."/>
            <person name="Stursova M."/>
            <person name="Weitz H."/>
            <person name="Taylor A."/>
            <person name="Grigoriev I.V."/>
            <person name="Nagy L.G."/>
            <person name="Martin F."/>
            <person name="Kauserud H."/>
        </authorList>
    </citation>
    <scope>NUCLEOTIDE SEQUENCE</scope>
    <source>
        <strain evidence="2">9284</strain>
    </source>
</reference>
<feature type="chain" id="PRO_5042215430" description="Secreted protein" evidence="1">
    <location>
        <begin position="24"/>
        <end position="103"/>
    </location>
</feature>
<organism evidence="2 3">
    <name type="scientific">Roridomyces roridus</name>
    <dbReference type="NCBI Taxonomy" id="1738132"/>
    <lineage>
        <taxon>Eukaryota</taxon>
        <taxon>Fungi</taxon>
        <taxon>Dikarya</taxon>
        <taxon>Basidiomycota</taxon>
        <taxon>Agaricomycotina</taxon>
        <taxon>Agaricomycetes</taxon>
        <taxon>Agaricomycetidae</taxon>
        <taxon>Agaricales</taxon>
        <taxon>Marasmiineae</taxon>
        <taxon>Mycenaceae</taxon>
        <taxon>Roridomyces</taxon>
    </lineage>
</organism>
<gene>
    <name evidence="2" type="ORF">FB45DRAFT_890056</name>
</gene>
<proteinExistence type="predicted"/>
<dbReference type="Proteomes" id="UP001221142">
    <property type="component" value="Unassembled WGS sequence"/>
</dbReference>
<evidence type="ECO:0000313" key="3">
    <source>
        <dbReference type="Proteomes" id="UP001221142"/>
    </source>
</evidence>
<name>A0AAD7CLH0_9AGAR</name>
<comment type="caution">
    <text evidence="2">The sequence shown here is derived from an EMBL/GenBank/DDBJ whole genome shotgun (WGS) entry which is preliminary data.</text>
</comment>
<accession>A0AAD7CLH0</accession>
<evidence type="ECO:0000313" key="2">
    <source>
        <dbReference type="EMBL" id="KAJ7651246.1"/>
    </source>
</evidence>
<dbReference type="AlphaFoldDB" id="A0AAD7CLH0"/>
<evidence type="ECO:0008006" key="4">
    <source>
        <dbReference type="Google" id="ProtNLM"/>
    </source>
</evidence>
<protein>
    <recommendedName>
        <fullName evidence="4">Secreted protein</fullName>
    </recommendedName>
</protein>
<keyword evidence="3" id="KW-1185">Reference proteome</keyword>
<sequence>MSSGWHWRCCTCVLGTTIVPSSADSVMPAQQRGFVVYVDAQLARSSQLTLPSPSSLSPHLDFHFLDASFGGSALASYPLRTFGDWPSFVAVCAATGLNPGRRE</sequence>
<keyword evidence="1" id="KW-0732">Signal</keyword>
<evidence type="ECO:0000256" key="1">
    <source>
        <dbReference type="SAM" id="SignalP"/>
    </source>
</evidence>